<dbReference type="PANTHER" id="PTHR47152">
    <property type="entry name" value="SLR2084 PROTEIN-RELATED"/>
    <property type="match status" value="1"/>
</dbReference>
<proteinExistence type="predicted"/>
<dbReference type="InterPro" id="IPR011335">
    <property type="entry name" value="Restrct_endonuc-II-like"/>
</dbReference>
<organism evidence="2">
    <name type="scientific">uncultured Rubrobacteraceae bacterium</name>
    <dbReference type="NCBI Taxonomy" id="349277"/>
    <lineage>
        <taxon>Bacteria</taxon>
        <taxon>Bacillati</taxon>
        <taxon>Actinomycetota</taxon>
        <taxon>Rubrobacteria</taxon>
        <taxon>Rubrobacterales</taxon>
        <taxon>Rubrobacteraceae</taxon>
        <taxon>environmental samples</taxon>
    </lineage>
</organism>
<sequence length="213" mass="24191">METVNNSVEQRVVLYDVSWETYERLLADHLDNSVPHFTYDRGALAIVSPLPEHEKINRTISLLVDLLAEEFGVDLENLGSTTFKREDLKRGFEPDTCFYIQNAARLEGKIELDLTVDPPPDLVIEIDITSPSLDRFPLFAQFGVPEIWHHDGERVSILELESNGYAERASSIAFPTLTGDNLTYFAKRGVALGRRAWMREVREWARAHASSSN</sequence>
<evidence type="ECO:0000313" key="2">
    <source>
        <dbReference type="EMBL" id="CAA9433992.1"/>
    </source>
</evidence>
<name>A0A6J4Q961_9ACTN</name>
<dbReference type="Pfam" id="PF05685">
    <property type="entry name" value="Uma2"/>
    <property type="match status" value="1"/>
</dbReference>
<accession>A0A6J4Q961</accession>
<evidence type="ECO:0000259" key="1">
    <source>
        <dbReference type="Pfam" id="PF05685"/>
    </source>
</evidence>
<dbReference type="SUPFAM" id="SSF52980">
    <property type="entry name" value="Restriction endonuclease-like"/>
    <property type="match status" value="1"/>
</dbReference>
<dbReference type="InterPro" id="IPR008538">
    <property type="entry name" value="Uma2"/>
</dbReference>
<dbReference type="AlphaFoldDB" id="A0A6J4Q961"/>
<feature type="domain" description="Putative restriction endonuclease" evidence="1">
    <location>
        <begin position="19"/>
        <end position="168"/>
    </location>
</feature>
<gene>
    <name evidence="2" type="ORF">AVDCRST_MAG22-3505</name>
</gene>
<dbReference type="EMBL" id="CADCUV010000165">
    <property type="protein sequence ID" value="CAA9433992.1"/>
    <property type="molecule type" value="Genomic_DNA"/>
</dbReference>
<dbReference type="InterPro" id="IPR012296">
    <property type="entry name" value="Nuclease_put_TT1808"/>
</dbReference>
<protein>
    <submittedName>
        <fullName evidence="2">Flavodoxin reductases (Ferredoxin-NADPH reductases) family 1</fullName>
    </submittedName>
</protein>
<reference evidence="2" key="1">
    <citation type="submission" date="2020-02" db="EMBL/GenBank/DDBJ databases">
        <authorList>
            <person name="Meier V. D."/>
        </authorList>
    </citation>
    <scope>NUCLEOTIDE SEQUENCE</scope>
    <source>
        <strain evidence="2">AVDCRST_MAG22</strain>
    </source>
</reference>
<dbReference type="Gene3D" id="3.90.1570.10">
    <property type="entry name" value="tt1808, chain A"/>
    <property type="match status" value="1"/>
</dbReference>
<dbReference type="PANTHER" id="PTHR47152:SF2">
    <property type="entry name" value="SLR2084 PROTEIN"/>
    <property type="match status" value="1"/>
</dbReference>
<dbReference type="CDD" id="cd06260">
    <property type="entry name" value="DUF820-like"/>
    <property type="match status" value="1"/>
</dbReference>